<dbReference type="AlphaFoldDB" id="A0A2C5WU89"/>
<dbReference type="InterPro" id="IPR027377">
    <property type="entry name" value="ZAR1/RTP1-5-like_Znf-3CxxC"/>
</dbReference>
<feature type="domain" description="3CxxC-type" evidence="5">
    <location>
        <begin position="108"/>
        <end position="206"/>
    </location>
</feature>
<dbReference type="EMBL" id="APWK03000170">
    <property type="protein sequence ID" value="PHH49765.1"/>
    <property type="molecule type" value="Genomic_DNA"/>
</dbReference>
<dbReference type="Proteomes" id="UP000222788">
    <property type="component" value="Unassembled WGS sequence"/>
</dbReference>
<protein>
    <recommendedName>
        <fullName evidence="5">3CxxC-type domain-containing protein</fullName>
    </recommendedName>
</protein>
<evidence type="ECO:0000256" key="4">
    <source>
        <dbReference type="SAM" id="MobiDB-lite"/>
    </source>
</evidence>
<name>A0A2C5WU89_9PEZI</name>
<dbReference type="STRING" id="1035309.A0A2C5WU89"/>
<dbReference type="SMART" id="SM01328">
    <property type="entry name" value="zf-3CxxC"/>
    <property type="match status" value="1"/>
</dbReference>
<organism evidence="6 7">
    <name type="scientific">Ceratocystis fimbriata CBS 114723</name>
    <dbReference type="NCBI Taxonomy" id="1035309"/>
    <lineage>
        <taxon>Eukaryota</taxon>
        <taxon>Fungi</taxon>
        <taxon>Dikarya</taxon>
        <taxon>Ascomycota</taxon>
        <taxon>Pezizomycotina</taxon>
        <taxon>Sordariomycetes</taxon>
        <taxon>Hypocreomycetidae</taxon>
        <taxon>Microascales</taxon>
        <taxon>Ceratocystidaceae</taxon>
        <taxon>Ceratocystis</taxon>
    </lineage>
</organism>
<accession>A0A2C5WU89</accession>
<gene>
    <name evidence="6" type="ORF">CFIMG_003932RAa</name>
</gene>
<proteinExistence type="predicted"/>
<dbReference type="OrthoDB" id="8121437at2759"/>
<reference evidence="6 7" key="1">
    <citation type="journal article" date="2013" name="Fungal Biol.">
        <title>Analysis of microsatellite markers in the genome of the plant pathogen Ceratocystis fimbriata.</title>
        <authorList>
            <person name="Simpson M.C."/>
            <person name="Wilken P.M."/>
            <person name="Coetzee M.P."/>
            <person name="Wingfield M.J."/>
            <person name="Wingfield B.D."/>
        </authorList>
    </citation>
    <scope>NUCLEOTIDE SEQUENCE [LARGE SCALE GENOMIC DNA]</scope>
    <source>
        <strain evidence="6 7">CBS 114723</strain>
    </source>
</reference>
<comment type="caution">
    <text evidence="6">The sequence shown here is derived from an EMBL/GenBank/DDBJ whole genome shotgun (WGS) entry which is preliminary data.</text>
</comment>
<evidence type="ECO:0000256" key="1">
    <source>
        <dbReference type="ARBA" id="ARBA00022723"/>
    </source>
</evidence>
<keyword evidence="3" id="KW-0862">Zinc</keyword>
<evidence type="ECO:0000313" key="7">
    <source>
        <dbReference type="Proteomes" id="UP000222788"/>
    </source>
</evidence>
<feature type="region of interest" description="Disordered" evidence="4">
    <location>
        <begin position="45"/>
        <end position="72"/>
    </location>
</feature>
<keyword evidence="2" id="KW-0863">Zinc-finger</keyword>
<keyword evidence="1" id="KW-0479">Metal-binding</keyword>
<evidence type="ECO:0000256" key="2">
    <source>
        <dbReference type="ARBA" id="ARBA00022771"/>
    </source>
</evidence>
<sequence length="217" mass="25044">MYANRLLTQLVFHHYAPQFYSSVARENLSTLSSYGVENAIRSYSTSQPKNDESLKNAKTKKKNSKPAKTKSMYPNLHGEVEVQLRGSGLSFKFYKKLKEQPIDTYTTSIMGKFLCHSSGCEADGWASKKIAVTIQLYQHNRYNAIVYHQRCKECNHLSRPKLDSSYAERVAYRLKKWNNIAQPKADYTYKESDPHLDEFCEACKVGVCPMSRSRMWI</sequence>
<feature type="compositionally biased region" description="Basic residues" evidence="4">
    <location>
        <begin position="57"/>
        <end position="68"/>
    </location>
</feature>
<keyword evidence="7" id="KW-1185">Reference proteome</keyword>
<dbReference type="Pfam" id="PF13695">
    <property type="entry name" value="Zn_ribbon_3CxxC"/>
    <property type="match status" value="1"/>
</dbReference>
<evidence type="ECO:0000313" key="6">
    <source>
        <dbReference type="EMBL" id="PHH49765.1"/>
    </source>
</evidence>
<evidence type="ECO:0000256" key="3">
    <source>
        <dbReference type="ARBA" id="ARBA00022833"/>
    </source>
</evidence>
<evidence type="ECO:0000259" key="5">
    <source>
        <dbReference type="SMART" id="SM01328"/>
    </source>
</evidence>
<reference evidence="6 7" key="2">
    <citation type="journal article" date="2013" name="IMA Fungus">
        <title>IMA Genome-F 1: Ceratocystis fimbriata: Draft nuclear genome sequence for the plant pathogen, Ceratocystis fimbriata.</title>
        <authorList>
            <person name="Wilken P.M."/>
            <person name="Steenkamp E.T."/>
            <person name="Wingfield M.J."/>
            <person name="de Beer Z.W."/>
            <person name="Wingfield B.D."/>
        </authorList>
    </citation>
    <scope>NUCLEOTIDE SEQUENCE [LARGE SCALE GENOMIC DNA]</scope>
    <source>
        <strain evidence="6 7">CBS 114723</strain>
    </source>
</reference>
<dbReference type="GO" id="GO:0008270">
    <property type="term" value="F:zinc ion binding"/>
    <property type="evidence" value="ECO:0007669"/>
    <property type="project" value="UniProtKB-KW"/>
</dbReference>